<proteinExistence type="inferred from homology"/>
<evidence type="ECO:0000256" key="5">
    <source>
        <dbReference type="ARBA" id="ARBA00023136"/>
    </source>
</evidence>
<dbReference type="EMBL" id="VFOP01000001">
    <property type="protein sequence ID" value="TQL49787.1"/>
    <property type="molecule type" value="Genomic_DNA"/>
</dbReference>
<dbReference type="Proteomes" id="UP000319516">
    <property type="component" value="Unassembled WGS sequence"/>
</dbReference>
<dbReference type="InterPro" id="IPR050250">
    <property type="entry name" value="Macrolide_Exporter_MacB"/>
</dbReference>
<feature type="transmembrane region" description="Helical" evidence="7">
    <location>
        <begin position="327"/>
        <end position="349"/>
    </location>
</feature>
<name>A0A542YP13_9MICO</name>
<dbReference type="Pfam" id="PF02687">
    <property type="entry name" value="FtsX"/>
    <property type="match status" value="1"/>
</dbReference>
<evidence type="ECO:0000313" key="10">
    <source>
        <dbReference type="Proteomes" id="UP000319516"/>
    </source>
</evidence>
<gene>
    <name evidence="9" type="ORF">FB467_0880</name>
</gene>
<evidence type="ECO:0000256" key="1">
    <source>
        <dbReference type="ARBA" id="ARBA00004651"/>
    </source>
</evidence>
<evidence type="ECO:0000313" key="9">
    <source>
        <dbReference type="EMBL" id="TQL49787.1"/>
    </source>
</evidence>
<dbReference type="AlphaFoldDB" id="A0A542YP13"/>
<evidence type="ECO:0000256" key="3">
    <source>
        <dbReference type="ARBA" id="ARBA00022692"/>
    </source>
</evidence>
<comment type="similarity">
    <text evidence="6">Belongs to the ABC-4 integral membrane protein family.</text>
</comment>
<keyword evidence="10" id="KW-1185">Reference proteome</keyword>
<dbReference type="PANTHER" id="PTHR30572">
    <property type="entry name" value="MEMBRANE COMPONENT OF TRANSPORTER-RELATED"/>
    <property type="match status" value="1"/>
</dbReference>
<dbReference type="GO" id="GO:0005886">
    <property type="term" value="C:plasma membrane"/>
    <property type="evidence" value="ECO:0007669"/>
    <property type="project" value="UniProtKB-SubCell"/>
</dbReference>
<reference evidence="9 10" key="1">
    <citation type="submission" date="2019-06" db="EMBL/GenBank/DDBJ databases">
        <title>Sequencing the genomes of 1000 actinobacteria strains.</title>
        <authorList>
            <person name="Klenk H.-P."/>
        </authorList>
    </citation>
    <scope>NUCLEOTIDE SEQUENCE [LARGE SCALE GENOMIC DNA]</scope>
    <source>
        <strain evidence="9 10">DSM 12335</strain>
    </source>
</reference>
<evidence type="ECO:0000256" key="4">
    <source>
        <dbReference type="ARBA" id="ARBA00022989"/>
    </source>
</evidence>
<keyword evidence="4 7" id="KW-1133">Transmembrane helix</keyword>
<dbReference type="PANTHER" id="PTHR30572:SF4">
    <property type="entry name" value="ABC TRANSPORTER PERMEASE YTRF"/>
    <property type="match status" value="1"/>
</dbReference>
<feature type="domain" description="ABC3 transporter permease C-terminal" evidence="8">
    <location>
        <begin position="248"/>
        <end position="351"/>
    </location>
</feature>
<dbReference type="GO" id="GO:0022857">
    <property type="term" value="F:transmembrane transporter activity"/>
    <property type="evidence" value="ECO:0007669"/>
    <property type="project" value="TreeGrafter"/>
</dbReference>
<keyword evidence="3 7" id="KW-0812">Transmembrane</keyword>
<feature type="transmembrane region" description="Helical" evidence="7">
    <location>
        <begin position="291"/>
        <end position="315"/>
    </location>
</feature>
<evidence type="ECO:0000256" key="2">
    <source>
        <dbReference type="ARBA" id="ARBA00022475"/>
    </source>
</evidence>
<comment type="caution">
    <text evidence="9">The sequence shown here is derived from an EMBL/GenBank/DDBJ whole genome shotgun (WGS) entry which is preliminary data.</text>
</comment>
<keyword evidence="2" id="KW-1003">Cell membrane</keyword>
<keyword evidence="5 7" id="KW-0472">Membrane</keyword>
<evidence type="ECO:0000259" key="8">
    <source>
        <dbReference type="Pfam" id="PF02687"/>
    </source>
</evidence>
<comment type="subcellular location">
    <subcellularLocation>
        <location evidence="1">Cell membrane</location>
        <topology evidence="1">Multi-pass membrane protein</topology>
    </subcellularLocation>
</comment>
<evidence type="ECO:0000256" key="7">
    <source>
        <dbReference type="SAM" id="Phobius"/>
    </source>
</evidence>
<dbReference type="InterPro" id="IPR003838">
    <property type="entry name" value="ABC3_permease_C"/>
</dbReference>
<feature type="transmembrane region" description="Helical" evidence="7">
    <location>
        <begin position="247"/>
        <end position="270"/>
    </location>
</feature>
<sequence length="360" mass="36538">MVREGLATAWANKVPSVLVMLLVAVMCGTTLATVGRTAAAEEQVADRLDAAGSRVLVVNDAQGQDLIPRAVVDQAAGLSVAERAVGVVIPVDVTNSVVGAGGTRVPAWAVVGDLADVASLERGRWPGPGEALVSAQGQLALRMDDPVGSVTLASTTEVTDYNVVGSFTPREPFTDYAAGVLIAAPEDAVADSLHVVVTDSQVAATAQRAVLGLIAPPTFEAVTVQSPVSLAQLQEQVAGDLTTFGRALLLGVLGAGALLVAIVVLADVLIRRTDLGRRRALGATRSVIIGLVLGRTLAPALLGAVLGATAGLWIAATYAAPPPEFTAATATLALLAALASALPPALFAATRDPVRVLRTP</sequence>
<accession>A0A542YP13</accession>
<protein>
    <submittedName>
        <fullName evidence="9">Putative ABC transport system permease protein</fullName>
    </submittedName>
</protein>
<evidence type="ECO:0000256" key="6">
    <source>
        <dbReference type="ARBA" id="ARBA00038076"/>
    </source>
</evidence>
<organism evidence="9 10">
    <name type="scientific">Ornithinicoccus hortensis</name>
    <dbReference type="NCBI Taxonomy" id="82346"/>
    <lineage>
        <taxon>Bacteria</taxon>
        <taxon>Bacillati</taxon>
        <taxon>Actinomycetota</taxon>
        <taxon>Actinomycetes</taxon>
        <taxon>Micrococcales</taxon>
        <taxon>Intrasporangiaceae</taxon>
        <taxon>Ornithinicoccus</taxon>
    </lineage>
</organism>